<dbReference type="AlphaFoldDB" id="G9YEQ7"/>
<sequence>MKRTAGSIIINLIFFCAVFFVHPAEAVMTVTPYTLTVDGKIITGRVYQDGQVYMVPLRALRKAWGMMCHGTENVLQPQRI</sequence>
<proteinExistence type="predicted"/>
<comment type="caution">
    <text evidence="1">The sequence shown here is derived from an EMBL/GenBank/DDBJ whole genome shotgun (WGS) entry which is preliminary data.</text>
</comment>
<dbReference type="STRING" id="861450.HMPREF0080_00117"/>
<name>G9YEQ7_9FIRM</name>
<evidence type="ECO:0000313" key="2">
    <source>
        <dbReference type="Proteomes" id="UP000005481"/>
    </source>
</evidence>
<keyword evidence="2" id="KW-1185">Reference proteome</keyword>
<gene>
    <name evidence="1" type="ORF">HMPREF0080_00117</name>
</gene>
<accession>G9YEQ7</accession>
<evidence type="ECO:0000313" key="1">
    <source>
        <dbReference type="EMBL" id="EHM43860.1"/>
    </source>
</evidence>
<dbReference type="Proteomes" id="UP000005481">
    <property type="component" value="Unassembled WGS sequence"/>
</dbReference>
<protein>
    <submittedName>
        <fullName evidence="1">Uncharacterized protein</fullName>
    </submittedName>
</protein>
<dbReference type="EMBL" id="AGCJ01000003">
    <property type="protein sequence ID" value="EHM43860.1"/>
    <property type="molecule type" value="Genomic_DNA"/>
</dbReference>
<organism evidence="1 2">
    <name type="scientific">Anaeroglobus geminatus F0357</name>
    <dbReference type="NCBI Taxonomy" id="861450"/>
    <lineage>
        <taxon>Bacteria</taxon>
        <taxon>Bacillati</taxon>
        <taxon>Bacillota</taxon>
        <taxon>Negativicutes</taxon>
        <taxon>Veillonellales</taxon>
        <taxon>Veillonellaceae</taxon>
        <taxon>Anaeroglobus</taxon>
    </lineage>
</organism>
<reference evidence="1 2" key="1">
    <citation type="submission" date="2011-08" db="EMBL/GenBank/DDBJ databases">
        <authorList>
            <person name="Weinstock G."/>
            <person name="Sodergren E."/>
            <person name="Clifton S."/>
            <person name="Fulton L."/>
            <person name="Fulton B."/>
            <person name="Courtney L."/>
            <person name="Fronick C."/>
            <person name="Harrison M."/>
            <person name="Strong C."/>
            <person name="Farmer C."/>
            <person name="Delahaunty K."/>
            <person name="Markovic C."/>
            <person name="Hall O."/>
            <person name="Minx P."/>
            <person name="Tomlinson C."/>
            <person name="Mitreva M."/>
            <person name="Hou S."/>
            <person name="Chen J."/>
            <person name="Wollam A."/>
            <person name="Pepin K.H."/>
            <person name="Johnson M."/>
            <person name="Bhonagiri V."/>
            <person name="Zhang X."/>
            <person name="Suruliraj S."/>
            <person name="Warren W."/>
            <person name="Chinwalla A."/>
            <person name="Mardis E.R."/>
            <person name="Wilson R.K."/>
        </authorList>
    </citation>
    <scope>NUCLEOTIDE SEQUENCE [LARGE SCALE GENOMIC DNA]</scope>
    <source>
        <strain evidence="1 2">F0357</strain>
    </source>
</reference>
<dbReference type="HOGENOM" id="CLU_2582015_0_0_9"/>